<evidence type="ECO:0000256" key="3">
    <source>
        <dbReference type="ARBA" id="ARBA00022989"/>
    </source>
</evidence>
<name>A0AAV4J9S6_9GAST</name>
<feature type="transmembrane region" description="Helical" evidence="5">
    <location>
        <begin position="43"/>
        <end position="67"/>
    </location>
</feature>
<evidence type="ECO:0000256" key="1">
    <source>
        <dbReference type="ARBA" id="ARBA00004370"/>
    </source>
</evidence>
<dbReference type="GO" id="GO:0016020">
    <property type="term" value="C:membrane"/>
    <property type="evidence" value="ECO:0007669"/>
    <property type="project" value="UniProtKB-SubCell"/>
</dbReference>
<dbReference type="PANTHER" id="PTHR46641">
    <property type="entry name" value="FMRFAMIDE RECEPTOR-RELATED"/>
    <property type="match status" value="1"/>
</dbReference>
<accession>A0AAV4J9S6</accession>
<dbReference type="PANTHER" id="PTHR46641:SF2">
    <property type="entry name" value="FMRFAMIDE RECEPTOR"/>
    <property type="match status" value="1"/>
</dbReference>
<dbReference type="GO" id="GO:0004930">
    <property type="term" value="F:G protein-coupled receptor activity"/>
    <property type="evidence" value="ECO:0007669"/>
    <property type="project" value="InterPro"/>
</dbReference>
<dbReference type="InterPro" id="IPR000276">
    <property type="entry name" value="GPCR_Rhodpsn"/>
</dbReference>
<dbReference type="Gene3D" id="1.20.1070.10">
    <property type="entry name" value="Rhodopsin 7-helix transmembrane proteins"/>
    <property type="match status" value="1"/>
</dbReference>
<dbReference type="InterPro" id="IPR017452">
    <property type="entry name" value="GPCR_Rhodpsn_7TM"/>
</dbReference>
<reference evidence="7 8" key="1">
    <citation type="journal article" date="2021" name="Elife">
        <title>Chloroplast acquisition without the gene transfer in kleptoplastic sea slugs, Plakobranchus ocellatus.</title>
        <authorList>
            <person name="Maeda T."/>
            <person name="Takahashi S."/>
            <person name="Yoshida T."/>
            <person name="Shimamura S."/>
            <person name="Takaki Y."/>
            <person name="Nagai Y."/>
            <person name="Toyoda A."/>
            <person name="Suzuki Y."/>
            <person name="Arimoto A."/>
            <person name="Ishii H."/>
            <person name="Satoh N."/>
            <person name="Nishiyama T."/>
            <person name="Hasebe M."/>
            <person name="Maruyama T."/>
            <person name="Minagawa J."/>
            <person name="Obokata J."/>
            <person name="Shigenobu S."/>
        </authorList>
    </citation>
    <scope>NUCLEOTIDE SEQUENCE [LARGE SCALE GENOMIC DNA]</scope>
</reference>
<dbReference type="Proteomes" id="UP000762676">
    <property type="component" value="Unassembled WGS sequence"/>
</dbReference>
<keyword evidence="8" id="KW-1185">Reference proteome</keyword>
<dbReference type="InterPro" id="IPR052954">
    <property type="entry name" value="GPCR-Ligand_Int"/>
</dbReference>
<feature type="domain" description="G-protein coupled receptors family 1 profile" evidence="6">
    <location>
        <begin position="58"/>
        <end position="183"/>
    </location>
</feature>
<protein>
    <submittedName>
        <fullName evidence="7">Chemosensory receptor B</fullName>
    </submittedName>
</protein>
<keyword evidence="2 5" id="KW-0812">Transmembrane</keyword>
<keyword evidence="4 5" id="KW-0472">Membrane</keyword>
<evidence type="ECO:0000259" key="6">
    <source>
        <dbReference type="PROSITE" id="PS50262"/>
    </source>
</evidence>
<dbReference type="PROSITE" id="PS00237">
    <property type="entry name" value="G_PROTEIN_RECEP_F1_1"/>
    <property type="match status" value="1"/>
</dbReference>
<comment type="subcellular location">
    <subcellularLocation>
        <location evidence="1">Membrane</location>
    </subcellularLocation>
</comment>
<dbReference type="PROSITE" id="PS50262">
    <property type="entry name" value="G_PROTEIN_RECEP_F1_2"/>
    <property type="match status" value="1"/>
</dbReference>
<dbReference type="EMBL" id="BMAT01006691">
    <property type="protein sequence ID" value="GFS18116.1"/>
    <property type="molecule type" value="Genomic_DNA"/>
</dbReference>
<proteinExistence type="predicted"/>
<evidence type="ECO:0000256" key="5">
    <source>
        <dbReference type="SAM" id="Phobius"/>
    </source>
</evidence>
<keyword evidence="7" id="KW-0675">Receptor</keyword>
<feature type="transmembrane region" description="Helical" evidence="5">
    <location>
        <begin position="79"/>
        <end position="96"/>
    </location>
</feature>
<organism evidence="7 8">
    <name type="scientific">Elysia marginata</name>
    <dbReference type="NCBI Taxonomy" id="1093978"/>
    <lineage>
        <taxon>Eukaryota</taxon>
        <taxon>Metazoa</taxon>
        <taxon>Spiralia</taxon>
        <taxon>Lophotrochozoa</taxon>
        <taxon>Mollusca</taxon>
        <taxon>Gastropoda</taxon>
        <taxon>Heterobranchia</taxon>
        <taxon>Euthyneura</taxon>
        <taxon>Panpulmonata</taxon>
        <taxon>Sacoglossa</taxon>
        <taxon>Placobranchoidea</taxon>
        <taxon>Plakobranchidae</taxon>
        <taxon>Elysia</taxon>
    </lineage>
</organism>
<evidence type="ECO:0000313" key="8">
    <source>
        <dbReference type="Proteomes" id="UP000762676"/>
    </source>
</evidence>
<evidence type="ECO:0000313" key="7">
    <source>
        <dbReference type="EMBL" id="GFS18116.1"/>
    </source>
</evidence>
<evidence type="ECO:0000256" key="2">
    <source>
        <dbReference type="ARBA" id="ARBA00022692"/>
    </source>
</evidence>
<feature type="transmembrane region" description="Helical" evidence="5">
    <location>
        <begin position="116"/>
        <end position="136"/>
    </location>
</feature>
<sequence>MNVTPEELRTIETVAELEGQTFENVWISEILTDRLFHLVEVYISSWALFFLASLGVVTNSLVIIVFLRQGFRDSVNVSLFSIAVWDMIKCISEFIFCLDKPIGFVNPVWGNNWRWVLWQYLTYLPIFSGYVSYALATYVSIERCLSVSIPFKRTRSSSDSSLYRGQCPASSSILAATKLLICM</sequence>
<dbReference type="SUPFAM" id="SSF81321">
    <property type="entry name" value="Family A G protein-coupled receptor-like"/>
    <property type="match status" value="1"/>
</dbReference>
<keyword evidence="3 5" id="KW-1133">Transmembrane helix</keyword>
<evidence type="ECO:0000256" key="4">
    <source>
        <dbReference type="ARBA" id="ARBA00023136"/>
    </source>
</evidence>
<dbReference type="AlphaFoldDB" id="A0AAV4J9S6"/>
<comment type="caution">
    <text evidence="7">The sequence shown here is derived from an EMBL/GenBank/DDBJ whole genome shotgun (WGS) entry which is preliminary data.</text>
</comment>
<gene>
    <name evidence="7" type="ORF">ElyMa_003256000</name>
</gene>